<keyword evidence="2" id="KW-0964">Secreted</keyword>
<feature type="disulfide bond" evidence="16">
    <location>
        <begin position="318"/>
        <end position="329"/>
    </location>
</feature>
<keyword evidence="6" id="KW-0732">Signal</keyword>
<evidence type="ECO:0000313" key="21">
    <source>
        <dbReference type="RefSeq" id="XP_011501194.1"/>
    </source>
</evidence>
<dbReference type="RefSeq" id="XP_011501194.1">
    <property type="nucleotide sequence ID" value="XM_011502892.1"/>
</dbReference>
<evidence type="ECO:0000256" key="6">
    <source>
        <dbReference type="ARBA" id="ARBA00022729"/>
    </source>
</evidence>
<keyword evidence="5 15" id="KW-0479">Metal-binding</keyword>
<reference evidence="21" key="1">
    <citation type="submission" date="2025-08" db="UniProtKB">
        <authorList>
            <consortium name="RefSeq"/>
        </authorList>
    </citation>
    <scope>IDENTIFICATION</scope>
</reference>
<dbReference type="Gene3D" id="2.60.120.830">
    <property type="match status" value="1"/>
</dbReference>
<evidence type="ECO:0000256" key="9">
    <source>
        <dbReference type="ARBA" id="ARBA00022833"/>
    </source>
</evidence>
<dbReference type="InterPro" id="IPR001590">
    <property type="entry name" value="Peptidase_M12B"/>
</dbReference>
<dbReference type="Proteomes" id="UP000695007">
    <property type="component" value="Unplaced"/>
</dbReference>
<dbReference type="GO" id="GO:0046872">
    <property type="term" value="F:metal ion binding"/>
    <property type="evidence" value="ECO:0007669"/>
    <property type="project" value="UniProtKB-KW"/>
</dbReference>
<feature type="disulfide bond" evidence="16">
    <location>
        <begin position="356"/>
        <end position="394"/>
    </location>
</feature>
<keyword evidence="9 15" id="KW-0862">Zinc</keyword>
<feature type="binding site" evidence="15">
    <location>
        <position position="43"/>
    </location>
    <ligand>
        <name>Ca(2+)</name>
        <dbReference type="ChEBI" id="CHEBI:29108"/>
        <label>2</label>
    </ligand>
</feature>
<dbReference type="InterPro" id="IPR024079">
    <property type="entry name" value="MetalloPept_cat_dom_sf"/>
</dbReference>
<dbReference type="GO" id="GO:0005604">
    <property type="term" value="C:basement membrane"/>
    <property type="evidence" value="ECO:0007669"/>
    <property type="project" value="UniProtKB-SubCell"/>
</dbReference>
<evidence type="ECO:0000313" key="20">
    <source>
        <dbReference type="Proteomes" id="UP000695007"/>
    </source>
</evidence>
<feature type="binding site" evidence="15">
    <location>
        <position position="251"/>
    </location>
    <ligand>
        <name>Ca(2+)</name>
        <dbReference type="ChEBI" id="CHEBI:29108"/>
        <label>1</label>
    </ligand>
</feature>
<dbReference type="PRINTS" id="PR01857">
    <property type="entry name" value="ADAMTSFAMILY"/>
</dbReference>
<evidence type="ECO:0000256" key="11">
    <source>
        <dbReference type="ARBA" id="ARBA00023049"/>
    </source>
</evidence>
<comment type="subcellular location">
    <subcellularLocation>
        <location evidence="1">Secreted</location>
        <location evidence="1">Extracellular space</location>
        <location evidence="1">Extracellular matrix</location>
        <location evidence="1">Basement membrane</location>
    </subcellularLocation>
</comment>
<feature type="disulfide bond" evidence="16">
    <location>
        <begin position="166"/>
        <end position="248"/>
    </location>
</feature>
<dbReference type="GO" id="GO:0030198">
    <property type="term" value="P:extracellular matrix organization"/>
    <property type="evidence" value="ECO:0007669"/>
    <property type="project" value="InterPro"/>
</dbReference>
<name>A0AAJ7DYL3_9HYME</name>
<evidence type="ECO:0000259" key="19">
    <source>
        <dbReference type="PROSITE" id="PS50215"/>
    </source>
</evidence>
<accession>A0AAJ7DYL3</accession>
<dbReference type="InterPro" id="IPR036383">
    <property type="entry name" value="TSP1_rpt_sf"/>
</dbReference>
<dbReference type="GeneID" id="105364863"/>
<feature type="binding site" evidence="15">
    <location>
        <position position="129"/>
    </location>
    <ligand>
        <name>Ca(2+)</name>
        <dbReference type="ChEBI" id="CHEBI:29108"/>
        <label>2</label>
    </ligand>
</feature>
<feature type="binding site" evidence="15">
    <location>
        <position position="136"/>
    </location>
    <ligand>
        <name>Ca(2+)</name>
        <dbReference type="ChEBI" id="CHEBI:29108"/>
        <label>1</label>
    </ligand>
</feature>
<feature type="domain" description="Peptidase M12B" evidence="19">
    <location>
        <begin position="40"/>
        <end position="253"/>
    </location>
</feature>
<feature type="disulfide bond" evidence="16">
    <location>
        <begin position="367"/>
        <end position="379"/>
    </location>
</feature>
<feature type="binding site" evidence="15">
    <location>
        <position position="248"/>
    </location>
    <ligand>
        <name>Ca(2+)</name>
        <dbReference type="ChEBI" id="CHEBI:29108"/>
        <label>1</label>
    </ligand>
</feature>
<dbReference type="PROSITE" id="PS50215">
    <property type="entry name" value="ADAM_MEPRO"/>
    <property type="match status" value="1"/>
</dbReference>
<evidence type="ECO:0000256" key="17">
    <source>
        <dbReference type="PROSITE-ProRule" id="PRU00276"/>
    </source>
</evidence>
<feature type="binding site" evidence="15 17">
    <location>
        <position position="192"/>
    </location>
    <ligand>
        <name>Zn(2+)</name>
        <dbReference type="ChEBI" id="CHEBI:29105"/>
        <note>catalytic</note>
    </ligand>
</feature>
<keyword evidence="11" id="KW-0482">Metalloprotease</keyword>
<dbReference type="Pfam" id="PF19236">
    <property type="entry name" value="ADAMTS_CR_3"/>
    <property type="match status" value="1"/>
</dbReference>
<sequence>MQVQGRGRRRQLMRQQQQQEQQHRKSINWQRFKRSVSRARHVEALVVADTTMMAFHQDGDVETYLLTIMNMVSALYLDPTIGNFINVVVVRIILMEEDEAEQGLNITVNADKTLYNFCKWQQKLNPSDDSHPNHHDVAILVTREDICSRANTPCSTLGVAHVAGMCQPDRSCSVNEDNGITLAHTITHELGHNFGMYHDTEKIGCSKRDGDKLHVMTPTFEADTVGVAWSRCSRRDITNFLDQGKGECLEDEPADNDYAYPDLPPGTMYNAEHQCRLQFAVREASVCSPLEEICSKLWCIVDGVCTTMLHPAAPGTHCGKHMWCQNQECVPIVDRPSQIDGSWGEWSEWSECSRSCGAGVSILERKCNHPEPANGGKFCIGKRRRYKICNTQTCPDGAPSFRSVQCSDYNDKQYKGKNYTWRPYFDQTEPCELYCTDTEESVIVPWGEAALDGTPCNVGTRDMCIAGICKKVGCDWIVDSNATEDQCGICHGDGTHCVTIRGLYDKNEGLGYREVIVIPEGSRNIKIEEVGNSKNYIGIGRRDADEYFLNGKRQITLAGEYQVADTPALYERDRDKEKVRIPGPIKEDIAVYLIHRGHYRNFGLRYEYTVPKKDAYRAPEYSWMYSDWSMCTVTCGGGTQISHSLCHESKSGVVEEKFCNGLTKPDFTTRECNTKPCPARWWVGPWQTCPISCGDGALRKRSVMCVSASTREDQIELALPDQECDKNSRPEEVESCPELPICEATSSEIPLIVYADEKNSAFYNISPYEREAGGVGSTTMDGLGSTEIEPEILEFDNVVDVDNTGESSLYNANPKWQVSKWSHCLAGKRTRKVSCSGTREPRTCNMDSKPLEVEVCRTGKWATDKWSSCNATCSIKSGYKHRNVTCYDRQNNLPSTDCNHIKKPLEVRRCHHKKSCAEERLGCKDSINPSWICSAYRRMCDSSSIVREKCCTTCLKRRKHVRHNRRQSIVD</sequence>
<evidence type="ECO:0000256" key="15">
    <source>
        <dbReference type="PIRSR" id="PIRSR613273-2"/>
    </source>
</evidence>
<feature type="binding site" evidence="15 17">
    <location>
        <position position="188"/>
    </location>
    <ligand>
        <name>Zn(2+)</name>
        <dbReference type="ChEBI" id="CHEBI:29105"/>
        <note>catalytic</note>
    </ligand>
</feature>
<keyword evidence="4" id="KW-0645">Protease</keyword>
<feature type="disulfide bond" evidence="16">
    <location>
        <begin position="352"/>
        <end position="389"/>
    </location>
</feature>
<evidence type="ECO:0000256" key="18">
    <source>
        <dbReference type="SAM" id="MobiDB-lite"/>
    </source>
</evidence>
<feature type="disulfide bond" evidence="16">
    <location>
        <begin position="205"/>
        <end position="232"/>
    </location>
</feature>
<feature type="disulfide bond" evidence="16">
    <location>
        <begin position="147"/>
        <end position="154"/>
    </location>
</feature>
<feature type="region of interest" description="Disordered" evidence="18">
    <location>
        <begin position="1"/>
        <end position="26"/>
    </location>
</feature>
<keyword evidence="10" id="KW-0084">Basement membrane</keyword>
<feature type="active site" evidence="14 17">
    <location>
        <position position="189"/>
    </location>
</feature>
<evidence type="ECO:0000256" key="1">
    <source>
        <dbReference type="ARBA" id="ARBA00004302"/>
    </source>
</evidence>
<dbReference type="Pfam" id="PF00090">
    <property type="entry name" value="TSP_1"/>
    <property type="match status" value="1"/>
</dbReference>
<feature type="disulfide bond" evidence="16">
    <location>
        <begin position="118"/>
        <end position="172"/>
    </location>
</feature>
<evidence type="ECO:0000256" key="3">
    <source>
        <dbReference type="ARBA" id="ARBA00022530"/>
    </source>
</evidence>
<dbReference type="FunFam" id="2.20.100.10:FF:000005">
    <property type="entry name" value="ADAM metallopeptidase with thrombospondin type 1 motif 9"/>
    <property type="match status" value="1"/>
</dbReference>
<dbReference type="SUPFAM" id="SSF82895">
    <property type="entry name" value="TSP-1 type 1 repeat"/>
    <property type="match status" value="4"/>
</dbReference>
<dbReference type="InterPro" id="IPR050439">
    <property type="entry name" value="ADAMTS_ADAMTS-like"/>
</dbReference>
<evidence type="ECO:0000256" key="14">
    <source>
        <dbReference type="PIRSR" id="PIRSR613273-1"/>
    </source>
</evidence>
<evidence type="ECO:0000256" key="8">
    <source>
        <dbReference type="ARBA" id="ARBA00022801"/>
    </source>
</evidence>
<dbReference type="Pfam" id="PF05986">
    <property type="entry name" value="ADAMTS_spacer1"/>
    <property type="match status" value="1"/>
</dbReference>
<dbReference type="Gene3D" id="2.20.100.10">
    <property type="entry name" value="Thrombospondin type-1 (TSP1) repeat"/>
    <property type="match status" value="3"/>
</dbReference>
<feature type="disulfide bond" evidence="16">
    <location>
        <begin position="294"/>
        <end position="324"/>
    </location>
</feature>
<feature type="binding site" evidence="15">
    <location>
        <position position="251"/>
    </location>
    <ligand>
        <name>Ca(2+)</name>
        <dbReference type="ChEBI" id="CHEBI:29108"/>
        <label>2</label>
    </ligand>
</feature>
<dbReference type="FunFam" id="3.40.390.10:FF:000001">
    <property type="entry name" value="A disintegrin and metalloproteinase with thrombospondin motifs 1"/>
    <property type="match status" value="1"/>
</dbReference>
<feature type="disulfide bond" evidence="16">
    <location>
        <begin position="275"/>
        <end position="299"/>
    </location>
</feature>
<dbReference type="Gene3D" id="3.40.390.10">
    <property type="entry name" value="Collagenase (Catalytic Domain)"/>
    <property type="match status" value="1"/>
</dbReference>
<dbReference type="Pfam" id="PF17771">
    <property type="entry name" value="ADAMTS_CR_2"/>
    <property type="match status" value="1"/>
</dbReference>
<dbReference type="InterPro" id="IPR013273">
    <property type="entry name" value="ADAMTS/ADAMTS-like"/>
</dbReference>
<evidence type="ECO:0000256" key="5">
    <source>
        <dbReference type="ARBA" id="ARBA00022723"/>
    </source>
</evidence>
<keyword evidence="8" id="KW-0378">Hydrolase</keyword>
<evidence type="ECO:0000256" key="4">
    <source>
        <dbReference type="ARBA" id="ARBA00022670"/>
    </source>
</evidence>
<keyword evidence="12 16" id="KW-1015">Disulfide bond</keyword>
<dbReference type="InterPro" id="IPR010294">
    <property type="entry name" value="ADAMTS_spacer1"/>
</dbReference>
<dbReference type="GO" id="GO:0004222">
    <property type="term" value="F:metalloendopeptidase activity"/>
    <property type="evidence" value="ECO:0007669"/>
    <property type="project" value="InterPro"/>
</dbReference>
<evidence type="ECO:0000256" key="2">
    <source>
        <dbReference type="ARBA" id="ARBA00022525"/>
    </source>
</evidence>
<dbReference type="Gene3D" id="3.40.1620.60">
    <property type="match status" value="1"/>
</dbReference>
<dbReference type="PANTHER" id="PTHR13723:SF200">
    <property type="entry name" value="ADAM METALLOPEPTIDASE WITH THROMBOSPONDIN TYPE 1 MOTIF B, ISOFORM B"/>
    <property type="match status" value="1"/>
</dbReference>
<proteinExistence type="predicted"/>
<keyword evidence="7" id="KW-0677">Repeat</keyword>
<organism evidence="20 21">
    <name type="scientific">Ceratosolen solmsi marchali</name>
    <dbReference type="NCBI Taxonomy" id="326594"/>
    <lineage>
        <taxon>Eukaryota</taxon>
        <taxon>Metazoa</taxon>
        <taxon>Ecdysozoa</taxon>
        <taxon>Arthropoda</taxon>
        <taxon>Hexapoda</taxon>
        <taxon>Insecta</taxon>
        <taxon>Pterygota</taxon>
        <taxon>Neoptera</taxon>
        <taxon>Endopterygota</taxon>
        <taxon>Hymenoptera</taxon>
        <taxon>Apocrita</taxon>
        <taxon>Proctotrupomorpha</taxon>
        <taxon>Chalcidoidea</taxon>
        <taxon>Agaonidae</taxon>
        <taxon>Agaoninae</taxon>
        <taxon>Ceratosolen</taxon>
    </lineage>
</organism>
<feature type="binding site" evidence="15">
    <location>
        <position position="43"/>
    </location>
    <ligand>
        <name>Ca(2+)</name>
        <dbReference type="ChEBI" id="CHEBI:29108"/>
        <label>1</label>
    </ligand>
</feature>
<comment type="cofactor">
    <cofactor evidence="15">
        <name>Zn(2+)</name>
        <dbReference type="ChEBI" id="CHEBI:29105"/>
    </cofactor>
    <text evidence="15">Binds 1 zinc ion per subunit.</text>
</comment>
<keyword evidence="13" id="KW-0325">Glycoprotein</keyword>
<comment type="caution">
    <text evidence="17">Lacks conserved residue(s) required for the propagation of feature annotation.</text>
</comment>
<dbReference type="CDD" id="cd04273">
    <property type="entry name" value="ZnMc_ADAMTS_like"/>
    <property type="match status" value="1"/>
</dbReference>
<feature type="binding site" evidence="15 17">
    <location>
        <position position="198"/>
    </location>
    <ligand>
        <name>Zn(2+)</name>
        <dbReference type="ChEBI" id="CHEBI:29105"/>
        <note>catalytic</note>
    </ligand>
</feature>
<evidence type="ECO:0000256" key="7">
    <source>
        <dbReference type="ARBA" id="ARBA00022737"/>
    </source>
</evidence>
<keyword evidence="15" id="KW-0106">Calcium</keyword>
<feature type="compositionally biased region" description="Basic residues" evidence="18">
    <location>
        <begin position="1"/>
        <end position="12"/>
    </location>
</feature>
<dbReference type="InterPro" id="IPR000884">
    <property type="entry name" value="TSP1_rpt"/>
</dbReference>
<dbReference type="PROSITE" id="PS50092">
    <property type="entry name" value="TSP1"/>
    <property type="match status" value="4"/>
</dbReference>
<dbReference type="SUPFAM" id="SSF55486">
    <property type="entry name" value="Metalloproteases ('zincins'), catalytic domain"/>
    <property type="match status" value="1"/>
</dbReference>
<dbReference type="GO" id="GO:0006508">
    <property type="term" value="P:proteolysis"/>
    <property type="evidence" value="ECO:0007669"/>
    <property type="project" value="UniProtKB-KW"/>
</dbReference>
<dbReference type="InterPro" id="IPR041645">
    <property type="entry name" value="ADAMTS_CR_2"/>
</dbReference>
<dbReference type="Pfam" id="PF19030">
    <property type="entry name" value="TSP1_ADAMTS"/>
    <property type="match status" value="3"/>
</dbReference>
<feature type="disulfide bond" evidence="16">
    <location>
        <begin position="287"/>
        <end position="305"/>
    </location>
</feature>
<dbReference type="FunFam" id="2.60.120.830:FF:000001">
    <property type="entry name" value="A disintegrin and metalloproteinase with thrombospondin motifs 1"/>
    <property type="match status" value="1"/>
</dbReference>
<protein>
    <submittedName>
        <fullName evidence="21">A disintegrin and metalloproteinase with thrombospondin motifs 7-like</fullName>
    </submittedName>
</protein>
<dbReference type="KEGG" id="csol:105364863"/>
<evidence type="ECO:0000256" key="10">
    <source>
        <dbReference type="ARBA" id="ARBA00022869"/>
    </source>
</evidence>
<dbReference type="Pfam" id="PF01421">
    <property type="entry name" value="Reprolysin"/>
    <property type="match status" value="1"/>
</dbReference>
<evidence type="ECO:0000256" key="12">
    <source>
        <dbReference type="ARBA" id="ARBA00023157"/>
    </source>
</evidence>
<evidence type="ECO:0000256" key="13">
    <source>
        <dbReference type="ARBA" id="ARBA00023180"/>
    </source>
</evidence>
<feature type="binding site" evidence="15">
    <location>
        <position position="129"/>
    </location>
    <ligand>
        <name>Ca(2+)</name>
        <dbReference type="ChEBI" id="CHEBI:29108"/>
        <label>1</label>
    </ligand>
</feature>
<evidence type="ECO:0000256" key="16">
    <source>
        <dbReference type="PIRSR" id="PIRSR613273-3"/>
    </source>
</evidence>
<dbReference type="InterPro" id="IPR045371">
    <property type="entry name" value="ADAMTS_CR_3"/>
</dbReference>
<keyword evidence="20" id="KW-1185">Reference proteome</keyword>
<dbReference type="PANTHER" id="PTHR13723">
    <property type="entry name" value="ADAMTS A DISINTEGRIN AND METALLOPROTEASE WITH THROMBOSPONDIN MOTIFS PROTEASE"/>
    <property type="match status" value="1"/>
</dbReference>
<dbReference type="AlphaFoldDB" id="A0AAJ7DYL3"/>
<dbReference type="FunFam" id="2.20.100.10:FF:000006">
    <property type="entry name" value="A disintegrin and metalloproteinase with thrombospondin motifs 1"/>
    <property type="match status" value="1"/>
</dbReference>
<keyword evidence="3" id="KW-0272">Extracellular matrix</keyword>
<gene>
    <name evidence="21" type="primary">LOC105364863</name>
</gene>
<dbReference type="SMART" id="SM00209">
    <property type="entry name" value="TSP1"/>
    <property type="match status" value="5"/>
</dbReference>